<proteinExistence type="predicted"/>
<dbReference type="Proteomes" id="UP000237839">
    <property type="component" value="Unassembled WGS sequence"/>
</dbReference>
<comment type="caution">
    <text evidence="3">The sequence shown here is derived from an EMBL/GenBank/DDBJ whole genome shotgun (WGS) entry which is preliminary data.</text>
</comment>
<dbReference type="RefSeq" id="WP_133166913.1">
    <property type="nucleotide sequence ID" value="NZ_PUGF01000012.1"/>
</dbReference>
<protein>
    <submittedName>
        <fullName evidence="3">Uncharacterized protein</fullName>
    </submittedName>
</protein>
<keyword evidence="2" id="KW-0812">Transmembrane</keyword>
<dbReference type="AlphaFoldDB" id="A0A2S9GYB1"/>
<evidence type="ECO:0000256" key="1">
    <source>
        <dbReference type="SAM" id="MobiDB-lite"/>
    </source>
</evidence>
<feature type="transmembrane region" description="Helical" evidence="2">
    <location>
        <begin position="7"/>
        <end position="24"/>
    </location>
</feature>
<dbReference type="EMBL" id="PUGF01000012">
    <property type="protein sequence ID" value="PRC92646.1"/>
    <property type="molecule type" value="Genomic_DNA"/>
</dbReference>
<evidence type="ECO:0000313" key="3">
    <source>
        <dbReference type="EMBL" id="PRC92646.1"/>
    </source>
</evidence>
<reference evidence="3 4" key="1">
    <citation type="submission" date="2018-02" db="EMBL/GenBank/DDBJ databases">
        <title>Solimicrobium silvestre gen. nov., sp. nov., isolated from alpine forest soil.</title>
        <authorList>
            <person name="Margesin R."/>
            <person name="Albuquerque L."/>
            <person name="Zhang D.-C."/>
            <person name="Froufe H.J.C."/>
            <person name="Severino R."/>
            <person name="Roxo I."/>
            <person name="Egas C."/>
            <person name="Da Costa M.S."/>
        </authorList>
    </citation>
    <scope>NUCLEOTIDE SEQUENCE [LARGE SCALE GENOMIC DNA]</scope>
    <source>
        <strain evidence="3 4">S20-91</strain>
    </source>
</reference>
<gene>
    <name evidence="3" type="ORF">S2091_2701</name>
</gene>
<evidence type="ECO:0000313" key="4">
    <source>
        <dbReference type="Proteomes" id="UP000237839"/>
    </source>
</evidence>
<keyword evidence="2" id="KW-1133">Transmembrane helix</keyword>
<name>A0A2S9GYB1_9BURK</name>
<keyword evidence="2" id="KW-0472">Membrane</keyword>
<keyword evidence="4" id="KW-1185">Reference proteome</keyword>
<feature type="region of interest" description="Disordered" evidence="1">
    <location>
        <begin position="59"/>
        <end position="78"/>
    </location>
</feature>
<evidence type="ECO:0000256" key="2">
    <source>
        <dbReference type="SAM" id="Phobius"/>
    </source>
</evidence>
<sequence length="78" mass="8585">MKKSLRILKAFNLAALLLALFLIADFCSGWAGIALLILIFTLFFTSHAEGMADQYRKSVDDDLNPPGAPVTDFPELNL</sequence>
<accession>A0A2S9GYB1</accession>
<organism evidence="3 4">
    <name type="scientific">Solimicrobium silvestre</name>
    <dbReference type="NCBI Taxonomy" id="2099400"/>
    <lineage>
        <taxon>Bacteria</taxon>
        <taxon>Pseudomonadati</taxon>
        <taxon>Pseudomonadota</taxon>
        <taxon>Betaproteobacteria</taxon>
        <taxon>Burkholderiales</taxon>
        <taxon>Oxalobacteraceae</taxon>
        <taxon>Solimicrobium</taxon>
    </lineage>
</organism>